<reference evidence="4 5" key="1">
    <citation type="journal article" date="2015" name="Nature">
        <title>rRNA introns, odd ribosomes, and small enigmatic genomes across a large radiation of phyla.</title>
        <authorList>
            <person name="Brown C.T."/>
            <person name="Hug L.A."/>
            <person name="Thomas B.C."/>
            <person name="Sharon I."/>
            <person name="Castelle C.J."/>
            <person name="Singh A."/>
            <person name="Wilkins M.J."/>
            <person name="Williams K.H."/>
            <person name="Banfield J.F."/>
        </authorList>
    </citation>
    <scope>NUCLEOTIDE SEQUENCE [LARGE SCALE GENOMIC DNA]</scope>
</reference>
<evidence type="ECO:0000256" key="2">
    <source>
        <dbReference type="ARBA" id="ARBA00022679"/>
    </source>
</evidence>
<evidence type="ECO:0000256" key="3">
    <source>
        <dbReference type="PIRSR" id="PIRSR633195-1"/>
    </source>
</evidence>
<dbReference type="SUPFAM" id="SSF55909">
    <property type="entry name" value="Pentein"/>
    <property type="match status" value="1"/>
</dbReference>
<sequence length="381" mass="43430">MNDTPPIVNSFNEWDPLEEVIVGVIEGSTIPEWHVTLEATMPKEHQNLFRQNGGKLFPESQISAAKKELDDFCHILESEGVTVRRPDSTYFNKPYSSPEWTAQGGFYAAMPRDILLVIGNEIIESPMAWRSRYFEIVAYRSLLKDYFEKGAKWSAGPKPLLSDRLEYAITEHEPVFDAADFLRCGKDVFVQQSNVTNRLGIEWLQRHLGSTYRIHTLQFEDQHPMHIDATIMPLAPGKLLINPDRVKEIPPMFKGWDILPAPRPAIPDEQLLYFTSKWISINVLMLDEKRVIVEKNELPLISSLKQWGFKVILCSFRNFNTFGGSFHCATVDIRRMISSRRLNLPDQIFPIALSSKSISLVTQIRVQEPSIIGSSINASLG</sequence>
<protein>
    <recommendedName>
        <fullName evidence="6">Amidinotransferase</fullName>
    </recommendedName>
</protein>
<evidence type="ECO:0000313" key="5">
    <source>
        <dbReference type="Proteomes" id="UP000034324"/>
    </source>
</evidence>
<dbReference type="PATRIC" id="fig|1618432.3.peg.946"/>
<dbReference type="PANTHER" id="PTHR10488:SF1">
    <property type="entry name" value="GLYCINE AMIDINOTRANSFERASE, MITOCHONDRIAL"/>
    <property type="match status" value="1"/>
</dbReference>
<evidence type="ECO:0000313" key="4">
    <source>
        <dbReference type="EMBL" id="KKQ76160.1"/>
    </source>
</evidence>
<dbReference type="AlphaFoldDB" id="A0A0G0KL18"/>
<keyword evidence="2" id="KW-0808">Transferase</keyword>
<dbReference type="PANTHER" id="PTHR10488">
    <property type="entry name" value="GLYCINE AMIDINOTRANSFERASE, MITOCHONDRIAL"/>
    <property type="match status" value="1"/>
</dbReference>
<proteinExistence type="inferred from homology"/>
<organism evidence="4 5">
    <name type="scientific">Candidatus Daviesbacteria bacterium GW2011_GWF2_38_6</name>
    <dbReference type="NCBI Taxonomy" id="1618432"/>
    <lineage>
        <taxon>Bacteria</taxon>
        <taxon>Candidatus Daviesiibacteriota</taxon>
    </lineage>
</organism>
<dbReference type="Gene3D" id="3.75.10.10">
    <property type="entry name" value="L-arginine/glycine Amidinotransferase, Chain A"/>
    <property type="match status" value="1"/>
</dbReference>
<name>A0A0G0KL18_9BACT</name>
<dbReference type="GO" id="GO:0006601">
    <property type="term" value="P:creatine biosynthetic process"/>
    <property type="evidence" value="ECO:0007669"/>
    <property type="project" value="TreeGrafter"/>
</dbReference>
<dbReference type="GO" id="GO:0015068">
    <property type="term" value="F:glycine amidinotransferase activity"/>
    <property type="evidence" value="ECO:0007669"/>
    <property type="project" value="TreeGrafter"/>
</dbReference>
<comment type="similarity">
    <text evidence="1">Belongs to the amidinotransferase family.</text>
</comment>
<gene>
    <name evidence="4" type="ORF">US99_C0083G0005</name>
</gene>
<dbReference type="CDD" id="cd21136">
    <property type="entry name" value="amidinotransferase_AGAT-like"/>
    <property type="match status" value="1"/>
</dbReference>
<accession>A0A0G0KL18</accession>
<feature type="active site" description="Amidino-cysteine intermediate" evidence="3">
    <location>
        <position position="328"/>
    </location>
</feature>
<dbReference type="Proteomes" id="UP000034324">
    <property type="component" value="Unassembled WGS sequence"/>
</dbReference>
<comment type="caution">
    <text evidence="4">The sequence shown here is derived from an EMBL/GenBank/DDBJ whole genome shotgun (WGS) entry which is preliminary data.</text>
</comment>
<evidence type="ECO:0008006" key="6">
    <source>
        <dbReference type="Google" id="ProtNLM"/>
    </source>
</evidence>
<feature type="active site" evidence="3">
    <location>
        <position position="226"/>
    </location>
</feature>
<evidence type="ECO:0000256" key="1">
    <source>
        <dbReference type="ARBA" id="ARBA00006943"/>
    </source>
</evidence>
<feature type="active site" evidence="3">
    <location>
        <position position="177"/>
    </location>
</feature>
<dbReference type="InterPro" id="IPR033195">
    <property type="entry name" value="AmidinoTrfase"/>
</dbReference>
<dbReference type="EMBL" id="LBVC01000083">
    <property type="protein sequence ID" value="KKQ76160.1"/>
    <property type="molecule type" value="Genomic_DNA"/>
</dbReference>